<dbReference type="SUPFAM" id="SSF48452">
    <property type="entry name" value="TPR-like"/>
    <property type="match status" value="4"/>
</dbReference>
<accession>A0A9P6B4T1</accession>
<organism evidence="1 2">
    <name type="scientific">Hydnum rufescens UP504</name>
    <dbReference type="NCBI Taxonomy" id="1448309"/>
    <lineage>
        <taxon>Eukaryota</taxon>
        <taxon>Fungi</taxon>
        <taxon>Dikarya</taxon>
        <taxon>Basidiomycota</taxon>
        <taxon>Agaricomycotina</taxon>
        <taxon>Agaricomycetes</taxon>
        <taxon>Cantharellales</taxon>
        <taxon>Hydnaceae</taxon>
        <taxon>Hydnum</taxon>
    </lineage>
</organism>
<dbReference type="InterPro" id="IPR011990">
    <property type="entry name" value="TPR-like_helical_dom_sf"/>
</dbReference>
<gene>
    <name evidence="1" type="ORF">BS47DRAFT_476500</name>
</gene>
<comment type="caution">
    <text evidence="1">The sequence shown here is derived from an EMBL/GenBank/DDBJ whole genome shotgun (WGS) entry which is preliminary data.</text>
</comment>
<dbReference type="OrthoDB" id="3038309at2759"/>
<protein>
    <recommendedName>
        <fullName evidence="3">Tetratricopeptide repeat protein</fullName>
    </recommendedName>
</protein>
<name>A0A9P6B4T1_9AGAM</name>
<dbReference type="Gene3D" id="1.25.40.10">
    <property type="entry name" value="Tetratricopeptide repeat domain"/>
    <property type="match status" value="4"/>
</dbReference>
<evidence type="ECO:0000313" key="1">
    <source>
        <dbReference type="EMBL" id="KAF9517723.1"/>
    </source>
</evidence>
<proteinExistence type="predicted"/>
<dbReference type="EMBL" id="MU128930">
    <property type="protein sequence ID" value="KAF9517723.1"/>
    <property type="molecule type" value="Genomic_DNA"/>
</dbReference>
<keyword evidence="2" id="KW-1185">Reference proteome</keyword>
<sequence>MTEAITTGEEGIQILRAMYIDRPDILGHGLAAALHNHSVVLAAARRTAEACAVAVEAVELRRGITVIPERHREGLAIALYTYALHAATLKQWDISITADKESIELYRSLDEYQPNLYDSEIIRGLLSHVKHLKQCRRLEDALVYRRDHVKAARTAFEKEPKLRRSDFACILYHYGIDAATLKNWGEAIQADLESLQHYQILAAEDETFSDDVIDAFMMLAKHLSASDRKEESINYRRQQIAGLLDAFAKNRDRRADLAAALYDLSIGLVAVERWDEAAMADRDALEHYRVLADLRPKQYEANLMYVLGNYAKHLARAGRMEDALVARREHTVRARGLFDECKDRKRRHQYGLELANGLYNLAIRASGLKHWKEAIAADQSALVLYQGLAEDGKGYYAVEIAETLRNYADHLGGDAQHEKALEVRRELLGAVQALYNSDPDRHCPSLAKAWYGMANDAANLKLWKESISADKECVRLFQQLAGRTPEPYVVDYITCLDTMVDHLRQANKPQDALQMRRDQVECAASAFADKPELYRQMFALALYDLAYDCAALDRLDEAVAADAKCLELYRHLAKDQPEKYTTDFLDAVSALSKHLISAGKAEDALPYQREQFSMLQALFDADPDTYCLRFADAAYRYAAIADADEAVLAIGHAVELYRHLAKREPETYSADVLAALGNAAFYYAQVGRREEGLVFRHQQITALQDLFDKDPDTHRASLAAALLCNGEDAAGLELWDEALIADEHAVRLWRPVVQRDRQTRHAEFIHALDTFAHHLCDAGLPAEAFVIRGEQVELLRYLYTLDPDTHRADLAEATYDYGHNAAALKRWEDSVMADEESLRLYFMLAAVHPERYALDLVAGHSSLSRDFSGSGNLEAALDHRRAQITKLRTLFHTGPDTHRADLAFALYQLGCELNAVQSWDESIAADYESLELYQHLAETNPPKYGVDVVDALDVLTRHLRDAGRLQEALHIRQKQVAILRPALASQDPKSHLTDLGQALCDLAATAYEAESWDEAIEADNESLAIYKNLAQDHPEEYNRYVTDALNNLASHLSGAERRQEAHDVLKEHLAIVRSRFAQDPEEHREALAAVLYDVGENSADLELWDESIAADAEALRLYRDLEKVDPDRYGEDAMSSLGRCASHLQNAGRGAEAIPYFRDQLVVARALFIQHPASHRENFARVLFNFANGAGSLHLWEDSIAAAGESLELYRILADNNPKFISEVVDGLECLARHLEAAGRQGEALVHRREQITLLRTLVQKNPSDIYHIDLARALHRMALDDPQSAESLARTINL</sequence>
<dbReference type="SMART" id="SM00028">
    <property type="entry name" value="TPR"/>
    <property type="match status" value="7"/>
</dbReference>
<evidence type="ECO:0008006" key="3">
    <source>
        <dbReference type="Google" id="ProtNLM"/>
    </source>
</evidence>
<dbReference type="PANTHER" id="PTHR19959:SF119">
    <property type="entry name" value="FUNGAL LIPASE-LIKE DOMAIN-CONTAINING PROTEIN"/>
    <property type="match status" value="1"/>
</dbReference>
<reference evidence="1" key="1">
    <citation type="journal article" date="2020" name="Nat. Commun.">
        <title>Large-scale genome sequencing of mycorrhizal fungi provides insights into the early evolution of symbiotic traits.</title>
        <authorList>
            <person name="Miyauchi S."/>
            <person name="Kiss E."/>
            <person name="Kuo A."/>
            <person name="Drula E."/>
            <person name="Kohler A."/>
            <person name="Sanchez-Garcia M."/>
            <person name="Morin E."/>
            <person name="Andreopoulos B."/>
            <person name="Barry K.W."/>
            <person name="Bonito G."/>
            <person name="Buee M."/>
            <person name="Carver A."/>
            <person name="Chen C."/>
            <person name="Cichocki N."/>
            <person name="Clum A."/>
            <person name="Culley D."/>
            <person name="Crous P.W."/>
            <person name="Fauchery L."/>
            <person name="Girlanda M."/>
            <person name="Hayes R.D."/>
            <person name="Keri Z."/>
            <person name="LaButti K."/>
            <person name="Lipzen A."/>
            <person name="Lombard V."/>
            <person name="Magnuson J."/>
            <person name="Maillard F."/>
            <person name="Murat C."/>
            <person name="Nolan M."/>
            <person name="Ohm R.A."/>
            <person name="Pangilinan J."/>
            <person name="Pereira M.F."/>
            <person name="Perotto S."/>
            <person name="Peter M."/>
            <person name="Pfister S."/>
            <person name="Riley R."/>
            <person name="Sitrit Y."/>
            <person name="Stielow J.B."/>
            <person name="Szollosi G."/>
            <person name="Zifcakova L."/>
            <person name="Stursova M."/>
            <person name="Spatafora J.W."/>
            <person name="Tedersoo L."/>
            <person name="Vaario L.M."/>
            <person name="Yamada A."/>
            <person name="Yan M."/>
            <person name="Wang P."/>
            <person name="Xu J."/>
            <person name="Bruns T."/>
            <person name="Baldrian P."/>
            <person name="Vilgalys R."/>
            <person name="Dunand C."/>
            <person name="Henrissat B."/>
            <person name="Grigoriev I.V."/>
            <person name="Hibbett D."/>
            <person name="Nagy L.G."/>
            <person name="Martin F.M."/>
        </authorList>
    </citation>
    <scope>NUCLEOTIDE SEQUENCE</scope>
    <source>
        <strain evidence="1">UP504</strain>
    </source>
</reference>
<dbReference type="PANTHER" id="PTHR19959">
    <property type="entry name" value="KINESIN LIGHT CHAIN"/>
    <property type="match status" value="1"/>
</dbReference>
<dbReference type="Proteomes" id="UP000886523">
    <property type="component" value="Unassembled WGS sequence"/>
</dbReference>
<evidence type="ECO:0000313" key="2">
    <source>
        <dbReference type="Proteomes" id="UP000886523"/>
    </source>
</evidence>
<dbReference type="InterPro" id="IPR019734">
    <property type="entry name" value="TPR_rpt"/>
</dbReference>